<feature type="domain" description="SpoVT-AbrB" evidence="1">
    <location>
        <begin position="8"/>
        <end position="53"/>
    </location>
</feature>
<evidence type="ECO:0000313" key="2">
    <source>
        <dbReference type="EMBL" id="GAA4077172.1"/>
    </source>
</evidence>
<dbReference type="Pfam" id="PF04014">
    <property type="entry name" value="MazE_antitoxin"/>
    <property type="match status" value="1"/>
</dbReference>
<dbReference type="SUPFAM" id="SSF89447">
    <property type="entry name" value="AbrB/MazE/MraZ-like"/>
    <property type="match status" value="1"/>
</dbReference>
<dbReference type="InterPro" id="IPR037914">
    <property type="entry name" value="SpoVT-AbrB_sf"/>
</dbReference>
<protein>
    <recommendedName>
        <fullName evidence="1">SpoVT-AbrB domain-containing protein</fullName>
    </recommendedName>
</protein>
<dbReference type="Proteomes" id="UP001501734">
    <property type="component" value="Unassembled WGS sequence"/>
</dbReference>
<reference evidence="3" key="1">
    <citation type="journal article" date="2019" name="Int. J. Syst. Evol. Microbiol.">
        <title>The Global Catalogue of Microorganisms (GCM) 10K type strain sequencing project: providing services to taxonomists for standard genome sequencing and annotation.</title>
        <authorList>
            <consortium name="The Broad Institute Genomics Platform"/>
            <consortium name="The Broad Institute Genome Sequencing Center for Infectious Disease"/>
            <person name="Wu L."/>
            <person name="Ma J."/>
        </authorList>
    </citation>
    <scope>NUCLEOTIDE SEQUENCE [LARGE SCALE GENOMIC DNA]</scope>
    <source>
        <strain evidence="3">JCM 17250</strain>
    </source>
</reference>
<dbReference type="RefSeq" id="WP_344913205.1">
    <property type="nucleotide sequence ID" value="NZ_BAABDL010000122.1"/>
</dbReference>
<dbReference type="EMBL" id="BAABDL010000122">
    <property type="protein sequence ID" value="GAA4077172.1"/>
    <property type="molecule type" value="Genomic_DNA"/>
</dbReference>
<sequence>MANERKVIKIGKSYGVTLPIEMLAEQGIQCGDMVEVKTDKDTITIRKVQKVSLPDGISPDFFEILEETAQLHGEALKKLVDK</sequence>
<evidence type="ECO:0000313" key="3">
    <source>
        <dbReference type="Proteomes" id="UP001501734"/>
    </source>
</evidence>
<dbReference type="Gene3D" id="2.10.260.10">
    <property type="match status" value="1"/>
</dbReference>
<accession>A0ABP7VZF8</accession>
<gene>
    <name evidence="2" type="ORF">GCM10022410_22380</name>
</gene>
<comment type="caution">
    <text evidence="2">The sequence shown here is derived from an EMBL/GenBank/DDBJ whole genome shotgun (WGS) entry which is preliminary data.</text>
</comment>
<proteinExistence type="predicted"/>
<organism evidence="2 3">
    <name type="scientific">Amphibacillus indicireducens</name>
    <dbReference type="NCBI Taxonomy" id="1076330"/>
    <lineage>
        <taxon>Bacteria</taxon>
        <taxon>Bacillati</taxon>
        <taxon>Bacillota</taxon>
        <taxon>Bacilli</taxon>
        <taxon>Bacillales</taxon>
        <taxon>Bacillaceae</taxon>
        <taxon>Amphibacillus</taxon>
    </lineage>
</organism>
<dbReference type="InterPro" id="IPR007159">
    <property type="entry name" value="SpoVT-AbrB_dom"/>
</dbReference>
<evidence type="ECO:0000259" key="1">
    <source>
        <dbReference type="SMART" id="SM00966"/>
    </source>
</evidence>
<keyword evidence="3" id="KW-1185">Reference proteome</keyword>
<name>A0ABP7VZF8_9BACI</name>
<dbReference type="SMART" id="SM00966">
    <property type="entry name" value="SpoVT_AbrB"/>
    <property type="match status" value="1"/>
</dbReference>